<feature type="compositionally biased region" description="Low complexity" evidence="1">
    <location>
        <begin position="290"/>
        <end position="300"/>
    </location>
</feature>
<evidence type="ECO:0000313" key="3">
    <source>
        <dbReference type="Proteomes" id="UP000266861"/>
    </source>
</evidence>
<feature type="region of interest" description="Disordered" evidence="1">
    <location>
        <begin position="261"/>
        <end position="303"/>
    </location>
</feature>
<dbReference type="Proteomes" id="UP000266861">
    <property type="component" value="Unassembled WGS sequence"/>
</dbReference>
<feature type="compositionally biased region" description="Basic and acidic residues" evidence="1">
    <location>
        <begin position="126"/>
        <end position="142"/>
    </location>
</feature>
<gene>
    <name evidence="2" type="ORF">Glove_363g35</name>
</gene>
<organism evidence="2 3">
    <name type="scientific">Diversispora epigaea</name>
    <dbReference type="NCBI Taxonomy" id="1348612"/>
    <lineage>
        <taxon>Eukaryota</taxon>
        <taxon>Fungi</taxon>
        <taxon>Fungi incertae sedis</taxon>
        <taxon>Mucoromycota</taxon>
        <taxon>Glomeromycotina</taxon>
        <taxon>Glomeromycetes</taxon>
        <taxon>Diversisporales</taxon>
        <taxon>Diversisporaceae</taxon>
        <taxon>Diversispora</taxon>
    </lineage>
</organism>
<evidence type="ECO:0000313" key="2">
    <source>
        <dbReference type="EMBL" id="RHZ59507.1"/>
    </source>
</evidence>
<name>A0A397H943_9GLOM</name>
<accession>A0A397H943</accession>
<comment type="caution">
    <text evidence="2">The sequence shown here is derived from an EMBL/GenBank/DDBJ whole genome shotgun (WGS) entry which is preliminary data.</text>
</comment>
<proteinExistence type="predicted"/>
<evidence type="ECO:0000256" key="1">
    <source>
        <dbReference type="SAM" id="MobiDB-lite"/>
    </source>
</evidence>
<sequence>MVLPMNENNMENEENGKKTNEVKQNITPEVEQIVQKVGNISQDDLEQTDEVIQENVDYVSNGHKLNELDLNTEIIEIIEDTDDLYAMDIEYDSSFMNFQDESERDDKNLQVGMENKSFKVQSSSIRNKDLDNDMEKGSKHTLEEEEFPPINEPIGKKRRPNSFMDKLSPIGTEQLQISPPRKSFQSSSPTSSPPIIISSFDYPRSLCGSISPISLTAFDDKSDLTKTDVNVISPKKTMYYSKDCIVISDDDEEEDKNVNEIIYEDKRPSNNDKTDKNDKNDKNLNKNDYNDYNDYSDYNNFFEDDELPSEEELVRSSIFKKR</sequence>
<feature type="region of interest" description="Disordered" evidence="1">
    <location>
        <begin position="109"/>
        <end position="192"/>
    </location>
</feature>
<dbReference type="OrthoDB" id="341511at2759"/>
<dbReference type="AlphaFoldDB" id="A0A397H943"/>
<protein>
    <submittedName>
        <fullName evidence="2">Uncharacterized protein</fullName>
    </submittedName>
</protein>
<feature type="region of interest" description="Disordered" evidence="1">
    <location>
        <begin position="1"/>
        <end position="20"/>
    </location>
</feature>
<keyword evidence="3" id="KW-1185">Reference proteome</keyword>
<feature type="compositionally biased region" description="Basic and acidic residues" evidence="1">
    <location>
        <begin position="263"/>
        <end position="289"/>
    </location>
</feature>
<dbReference type="EMBL" id="PQFF01000329">
    <property type="protein sequence ID" value="RHZ59507.1"/>
    <property type="molecule type" value="Genomic_DNA"/>
</dbReference>
<reference evidence="2 3" key="1">
    <citation type="submission" date="2018-08" db="EMBL/GenBank/DDBJ databases">
        <title>Genome and evolution of the arbuscular mycorrhizal fungus Diversispora epigaea (formerly Glomus versiforme) and its bacterial endosymbionts.</title>
        <authorList>
            <person name="Sun X."/>
            <person name="Fei Z."/>
            <person name="Harrison M."/>
        </authorList>
    </citation>
    <scope>NUCLEOTIDE SEQUENCE [LARGE SCALE GENOMIC DNA]</scope>
    <source>
        <strain evidence="2 3">IT104</strain>
    </source>
</reference>